<reference evidence="2" key="1">
    <citation type="submission" date="2022-12" db="EMBL/GenBank/DDBJ databases">
        <title>Bacterial isolates from different developmental stages of Nematostella vectensis.</title>
        <authorList>
            <person name="Fraune S."/>
        </authorList>
    </citation>
    <scope>NUCLEOTIDE SEQUENCE</scope>
    <source>
        <strain evidence="2">G21630-S1</strain>
    </source>
</reference>
<evidence type="ECO:0000313" key="3">
    <source>
        <dbReference type="Proteomes" id="UP001069802"/>
    </source>
</evidence>
<keyword evidence="2" id="KW-0547">Nucleotide-binding</keyword>
<gene>
    <name evidence="2" type="ORF">O4H49_04250</name>
</gene>
<sequence length="734" mass="83060">MPILIIYAIEIYEFGVLMKASFKPRARLLKLLGDQLIGTPQLAVFELVKNSYDADADRVEITILNPEDVSTASVEITDIGGEGMSLDTIVNIWLEPGADHKQTKRNQGKRTAKHNRLPLGEKGVGRFAVHKLGQIIELTTKNKNNPEIFLKIDWAILDSCKYIEDAEIVVEEREMPQVFTNGSTGTRIVIKELNSSLTRGDVRNLYRNIQSIKSPFEFEAYRLDKSASTFDVSLSVPGHDDWTIDLFDLKAIIEQSLFRFSFLFSEDKWSWDYQFAPNEQLKKQFKVEGRKASETDSYLELPKGKVDLEKNFHAIYQTDRTDFLKDLGPILGEVYVFDFDAALGEQNAIKRWLSENQGIRVYRDGIRVYNYGEPNDDWLEMDSRRVNRLGKGINRRIAVGAISLELEHCPNLIEKTNREGFIENETFSKLKAVVNSALGKLESLRQIDKDRLRQVTKKSTSISFLGIDNPVDELKQIAIANGWEEQLAPAIRRTEKRYNEMQDIMLTSGMAGLNMTLAFHEIQHGISDAKKNLLAGKDISIVIEQFDRFELLLDTYANLLKQEKAREWELASILQSNVDLADVRFTLHDIIYSCPVLTGEHPNFIIKAQRNLIISAVNNLIDNSIYWLDKRWGGELSKKYIHIGVSEEFDKGPAIVIADNGSGWRDISKGEMIKPFRTTKSGGMGIGLYYTDTVMQMLGGELVLLDQGEIDGVPEQADGAIVALVFNGGTPCKK</sequence>
<dbReference type="SMART" id="SM00387">
    <property type="entry name" value="HATPase_c"/>
    <property type="match status" value="1"/>
</dbReference>
<dbReference type="Pfam" id="PF02518">
    <property type="entry name" value="HATPase_c"/>
    <property type="match status" value="1"/>
</dbReference>
<organism evidence="2 3">
    <name type="scientific">Kiloniella laminariae</name>
    <dbReference type="NCBI Taxonomy" id="454162"/>
    <lineage>
        <taxon>Bacteria</taxon>
        <taxon>Pseudomonadati</taxon>
        <taxon>Pseudomonadota</taxon>
        <taxon>Alphaproteobacteria</taxon>
        <taxon>Rhodospirillales</taxon>
        <taxon>Kiloniellaceae</taxon>
        <taxon>Kiloniella</taxon>
    </lineage>
</organism>
<evidence type="ECO:0000313" key="2">
    <source>
        <dbReference type="EMBL" id="MCZ4279977.1"/>
    </source>
</evidence>
<dbReference type="RefSeq" id="WP_269422171.1">
    <property type="nucleotide sequence ID" value="NZ_JAPWGY010000001.1"/>
</dbReference>
<name>A0ABT4LFV3_9PROT</name>
<dbReference type="GO" id="GO:0005524">
    <property type="term" value="F:ATP binding"/>
    <property type="evidence" value="ECO:0007669"/>
    <property type="project" value="UniProtKB-KW"/>
</dbReference>
<dbReference type="Pfam" id="PF13589">
    <property type="entry name" value="HATPase_c_3"/>
    <property type="match status" value="1"/>
</dbReference>
<dbReference type="InterPro" id="IPR003594">
    <property type="entry name" value="HATPase_dom"/>
</dbReference>
<evidence type="ECO:0000259" key="1">
    <source>
        <dbReference type="SMART" id="SM00387"/>
    </source>
</evidence>
<accession>A0ABT4LFV3</accession>
<dbReference type="Proteomes" id="UP001069802">
    <property type="component" value="Unassembled WGS sequence"/>
</dbReference>
<dbReference type="EMBL" id="JAPWGY010000001">
    <property type="protein sequence ID" value="MCZ4279977.1"/>
    <property type="molecule type" value="Genomic_DNA"/>
</dbReference>
<keyword evidence="2" id="KW-0067">ATP-binding</keyword>
<protein>
    <submittedName>
        <fullName evidence="2">ATP-binding protein</fullName>
    </submittedName>
</protein>
<keyword evidence="3" id="KW-1185">Reference proteome</keyword>
<dbReference type="Gene3D" id="3.30.565.10">
    <property type="entry name" value="Histidine kinase-like ATPase, C-terminal domain"/>
    <property type="match status" value="2"/>
</dbReference>
<dbReference type="InterPro" id="IPR036890">
    <property type="entry name" value="HATPase_C_sf"/>
</dbReference>
<proteinExistence type="predicted"/>
<comment type="caution">
    <text evidence="2">The sequence shown here is derived from an EMBL/GenBank/DDBJ whole genome shotgun (WGS) entry which is preliminary data.</text>
</comment>
<dbReference type="SUPFAM" id="SSF55874">
    <property type="entry name" value="ATPase domain of HSP90 chaperone/DNA topoisomerase II/histidine kinase"/>
    <property type="match status" value="2"/>
</dbReference>
<feature type="domain" description="Histidine kinase/HSP90-like ATPase" evidence="1">
    <location>
        <begin position="608"/>
        <end position="730"/>
    </location>
</feature>